<sequence>MTGSTYLDFDKALGKGMRLIRTGNNPSFGLLIVTGINLGLRISDLLDLTYGELRGESLKIIEGKTGKKRNLKINHHIKTALEFFAEHPDTFHAFRSQKGTVYSIQHVNRLIKKYFKGRNVSSHSLRKTFGRRVWDNNHQSEKALLYLSELFNHTSVAITRKYLGIRQEELDDIYMNL</sequence>
<keyword evidence="1" id="KW-0233">DNA recombination</keyword>
<dbReference type="Gene3D" id="1.10.443.10">
    <property type="entry name" value="Intergrase catalytic core"/>
    <property type="match status" value="1"/>
</dbReference>
<evidence type="ECO:0000313" key="4">
    <source>
        <dbReference type="Proteomes" id="UP001597049"/>
    </source>
</evidence>
<keyword evidence="4" id="KW-1185">Reference proteome</keyword>
<dbReference type="InterPro" id="IPR011010">
    <property type="entry name" value="DNA_brk_join_enz"/>
</dbReference>
<evidence type="ECO:0000313" key="3">
    <source>
        <dbReference type="EMBL" id="MFD0931287.1"/>
    </source>
</evidence>
<dbReference type="EMBL" id="JBHTIV010000003">
    <property type="protein sequence ID" value="MFD0931287.1"/>
    <property type="molecule type" value="Genomic_DNA"/>
</dbReference>
<dbReference type="PROSITE" id="PS51898">
    <property type="entry name" value="TYR_RECOMBINASE"/>
    <property type="match status" value="1"/>
</dbReference>
<dbReference type="InterPro" id="IPR013762">
    <property type="entry name" value="Integrase-like_cat_sf"/>
</dbReference>
<dbReference type="Pfam" id="PF00589">
    <property type="entry name" value="Phage_integrase"/>
    <property type="match status" value="1"/>
</dbReference>
<reference evidence="4" key="1">
    <citation type="journal article" date="2019" name="Int. J. Syst. Evol. Microbiol.">
        <title>The Global Catalogue of Microorganisms (GCM) 10K type strain sequencing project: providing services to taxonomists for standard genome sequencing and annotation.</title>
        <authorList>
            <consortium name="The Broad Institute Genomics Platform"/>
            <consortium name="The Broad Institute Genome Sequencing Center for Infectious Disease"/>
            <person name="Wu L."/>
            <person name="Ma J."/>
        </authorList>
    </citation>
    <scope>NUCLEOTIDE SEQUENCE [LARGE SCALE GENOMIC DNA]</scope>
    <source>
        <strain evidence="4">CCUG 56752</strain>
    </source>
</reference>
<comment type="caution">
    <text evidence="3">The sequence shown here is derived from an EMBL/GenBank/DDBJ whole genome shotgun (WGS) entry which is preliminary data.</text>
</comment>
<accession>A0ABW3GS62</accession>
<dbReference type="SUPFAM" id="SSF56349">
    <property type="entry name" value="DNA breaking-rejoining enzymes"/>
    <property type="match status" value="1"/>
</dbReference>
<protein>
    <submittedName>
        <fullName evidence="3">Tyrosine-type recombinase/integrase</fullName>
    </submittedName>
</protein>
<dbReference type="InterPro" id="IPR002104">
    <property type="entry name" value="Integrase_catalytic"/>
</dbReference>
<gene>
    <name evidence="3" type="ORF">ACFQ0R_01615</name>
</gene>
<proteinExistence type="predicted"/>
<dbReference type="RefSeq" id="WP_379656624.1">
    <property type="nucleotide sequence ID" value="NZ_JBHTIV010000003.1"/>
</dbReference>
<organism evidence="3 4">
    <name type="scientific">Psychroflexus salinarum</name>
    <dbReference type="NCBI Taxonomy" id="546024"/>
    <lineage>
        <taxon>Bacteria</taxon>
        <taxon>Pseudomonadati</taxon>
        <taxon>Bacteroidota</taxon>
        <taxon>Flavobacteriia</taxon>
        <taxon>Flavobacteriales</taxon>
        <taxon>Flavobacteriaceae</taxon>
        <taxon>Psychroflexus</taxon>
    </lineage>
</organism>
<dbReference type="Proteomes" id="UP001597049">
    <property type="component" value="Unassembled WGS sequence"/>
</dbReference>
<name>A0ABW3GS62_9FLAO</name>
<evidence type="ECO:0000256" key="1">
    <source>
        <dbReference type="ARBA" id="ARBA00023172"/>
    </source>
</evidence>
<evidence type="ECO:0000259" key="2">
    <source>
        <dbReference type="PROSITE" id="PS51898"/>
    </source>
</evidence>
<feature type="domain" description="Tyr recombinase" evidence="2">
    <location>
        <begin position="2"/>
        <end position="175"/>
    </location>
</feature>